<dbReference type="InterPro" id="IPR015660">
    <property type="entry name" value="MASH1/Ascl1a-like"/>
</dbReference>
<reference evidence="6 7" key="1">
    <citation type="journal article" date="2018" name="Nat. Genet.">
        <title>The Rosa genome provides new insights in the design of modern roses.</title>
        <authorList>
            <person name="Bendahmane M."/>
        </authorList>
    </citation>
    <scope>NUCLEOTIDE SEQUENCE [LARGE SCALE GENOMIC DNA]</scope>
    <source>
        <strain evidence="7">cv. Old Blush</strain>
    </source>
</reference>
<name>A0A2P6RTX4_ROSCH</name>
<evidence type="ECO:0000259" key="5">
    <source>
        <dbReference type="PROSITE" id="PS50888"/>
    </source>
</evidence>
<dbReference type="OMA" id="IHEMGST"/>
<evidence type="ECO:0000256" key="4">
    <source>
        <dbReference type="ARBA" id="ARBA00023242"/>
    </source>
</evidence>
<feature type="domain" description="BHLH" evidence="5">
    <location>
        <begin position="25"/>
        <end position="77"/>
    </location>
</feature>
<dbReference type="GO" id="GO:0000981">
    <property type="term" value="F:DNA-binding transcription factor activity, RNA polymerase II-specific"/>
    <property type="evidence" value="ECO:0007669"/>
    <property type="project" value="TreeGrafter"/>
</dbReference>
<dbReference type="OrthoDB" id="752507at2759"/>
<dbReference type="EMBL" id="PDCK01000040">
    <property type="protein sequence ID" value="PRQ49880.1"/>
    <property type="molecule type" value="Genomic_DNA"/>
</dbReference>
<keyword evidence="7" id="KW-1185">Reference proteome</keyword>
<dbReference type="GO" id="GO:0090575">
    <property type="term" value="C:RNA polymerase II transcription regulator complex"/>
    <property type="evidence" value="ECO:0007669"/>
    <property type="project" value="TreeGrafter"/>
</dbReference>
<gene>
    <name evidence="6" type="ORF">RchiOBHm_Chr2g0126861</name>
</gene>
<dbReference type="Pfam" id="PF00010">
    <property type="entry name" value="HLH"/>
    <property type="match status" value="1"/>
</dbReference>
<dbReference type="AlphaFoldDB" id="A0A2P6RTX4"/>
<comment type="caution">
    <text evidence="6">The sequence shown here is derived from an EMBL/GenBank/DDBJ whole genome shotgun (WGS) entry which is preliminary data.</text>
</comment>
<organism evidence="6 7">
    <name type="scientific">Rosa chinensis</name>
    <name type="common">China rose</name>
    <dbReference type="NCBI Taxonomy" id="74649"/>
    <lineage>
        <taxon>Eukaryota</taxon>
        <taxon>Viridiplantae</taxon>
        <taxon>Streptophyta</taxon>
        <taxon>Embryophyta</taxon>
        <taxon>Tracheophyta</taxon>
        <taxon>Spermatophyta</taxon>
        <taxon>Magnoliopsida</taxon>
        <taxon>eudicotyledons</taxon>
        <taxon>Gunneridae</taxon>
        <taxon>Pentapetalae</taxon>
        <taxon>rosids</taxon>
        <taxon>fabids</taxon>
        <taxon>Rosales</taxon>
        <taxon>Rosaceae</taxon>
        <taxon>Rosoideae</taxon>
        <taxon>Rosoideae incertae sedis</taxon>
        <taxon>Rosa</taxon>
    </lineage>
</organism>
<proteinExistence type="predicted"/>
<dbReference type="Gene3D" id="4.10.280.10">
    <property type="entry name" value="Helix-loop-helix DNA-binding domain"/>
    <property type="match status" value="1"/>
</dbReference>
<dbReference type="PROSITE" id="PS50888">
    <property type="entry name" value="BHLH"/>
    <property type="match status" value="1"/>
</dbReference>
<evidence type="ECO:0000256" key="1">
    <source>
        <dbReference type="ARBA" id="ARBA00004123"/>
    </source>
</evidence>
<dbReference type="PANTHER" id="PTHR13935:SF63">
    <property type="entry name" value="BHLH DOMAIN-CONTAINING PROTEIN"/>
    <property type="match status" value="1"/>
</dbReference>
<keyword evidence="4" id="KW-0539">Nucleus</keyword>
<dbReference type="Proteomes" id="UP000238479">
    <property type="component" value="Chromosome 2"/>
</dbReference>
<evidence type="ECO:0000313" key="6">
    <source>
        <dbReference type="EMBL" id="PRQ49880.1"/>
    </source>
</evidence>
<sequence length="225" mass="25858">MGILVLNLQPDVKQVMDNTRATTSGTKVERRVIEKNRRNHMKILYSHLNSLLPNQNSKEPLSLPEQIDEAINYIKTLESNLQKSKQKRDNLKFGRKRSYELCSSTFETRSAAPTKSPQIQIHENGSTLEVVLSTGLHNQFIFYDIIRILDQEQADVVHASFSTSGDSILHLVRAELGKSMLDFGAARITEKLKRIVNGSASDEELQHDDQDYFWDFQIHPQMWDF</sequence>
<dbReference type="Gramene" id="PRQ49880">
    <property type="protein sequence ID" value="PRQ49880"/>
    <property type="gene ID" value="RchiOBHm_Chr2g0126861"/>
</dbReference>
<comment type="subcellular location">
    <subcellularLocation>
        <location evidence="1">Nucleus</location>
    </subcellularLocation>
</comment>
<evidence type="ECO:0000256" key="2">
    <source>
        <dbReference type="ARBA" id="ARBA00023015"/>
    </source>
</evidence>
<evidence type="ECO:0000313" key="7">
    <source>
        <dbReference type="Proteomes" id="UP000238479"/>
    </source>
</evidence>
<dbReference type="GO" id="GO:0000977">
    <property type="term" value="F:RNA polymerase II transcription regulatory region sequence-specific DNA binding"/>
    <property type="evidence" value="ECO:0007669"/>
    <property type="project" value="TreeGrafter"/>
</dbReference>
<dbReference type="GO" id="GO:0046983">
    <property type="term" value="F:protein dimerization activity"/>
    <property type="evidence" value="ECO:0007669"/>
    <property type="project" value="InterPro"/>
</dbReference>
<dbReference type="SUPFAM" id="SSF47459">
    <property type="entry name" value="HLH, helix-loop-helix DNA-binding domain"/>
    <property type="match status" value="1"/>
</dbReference>
<accession>A0A2P6RTX4</accession>
<protein>
    <submittedName>
        <fullName evidence="6">Putative transcription factor bHLH family</fullName>
    </submittedName>
</protein>
<keyword evidence="2" id="KW-0805">Transcription regulation</keyword>
<dbReference type="PANTHER" id="PTHR13935">
    <property type="entry name" value="ACHAETE-SCUTE TRANSCRIPTION FACTOR-RELATED"/>
    <property type="match status" value="1"/>
</dbReference>
<dbReference type="InterPro" id="IPR011598">
    <property type="entry name" value="bHLH_dom"/>
</dbReference>
<dbReference type="STRING" id="74649.A0A2P6RTX4"/>
<dbReference type="InterPro" id="IPR036638">
    <property type="entry name" value="HLH_DNA-bd_sf"/>
</dbReference>
<evidence type="ECO:0000256" key="3">
    <source>
        <dbReference type="ARBA" id="ARBA00023163"/>
    </source>
</evidence>
<keyword evidence="3" id="KW-0804">Transcription</keyword>